<dbReference type="EMBL" id="NEXV01000455">
    <property type="protein sequence ID" value="PIG83385.1"/>
    <property type="molecule type" value="Genomic_DNA"/>
</dbReference>
<evidence type="ECO:0000313" key="2">
    <source>
        <dbReference type="Proteomes" id="UP000231358"/>
    </source>
</evidence>
<name>A0A2G7FSX8_9EURO</name>
<dbReference type="PANTHER" id="PTHR42047">
    <property type="entry name" value="PROTEIN, PUTATIVE (AFU_ORTHOLOGUE AFUA_6G03560)-RELATED"/>
    <property type="match status" value="1"/>
</dbReference>
<proteinExistence type="predicted"/>
<keyword evidence="2" id="KW-1185">Reference proteome</keyword>
<sequence length="207" mass="21624">SRLPNHQDEVLHGPLVASSPAGGCCSSAPENPPFGVMSAHSASPIHLLPMTASGQKFYLGGKTQSYCPLPESKDCPPGTETVFSPGGYGLNVNVPGGQQVYVDPKGALSFTQAHSAYIPEAPPWVPSLTSPASNGATTLSPAGVLPASWLALLRTTAGRCLPLSRTLLCPRVTSLNALALMPWLPRLPRRLLLGSTFKSAVDYGILI</sequence>
<dbReference type="PANTHER" id="PTHR42047:SF1">
    <property type="entry name" value="PROTEIN, PUTATIVE (AFU_ORTHOLOGUE AFUA_6G03560)-RELATED"/>
    <property type="match status" value="1"/>
</dbReference>
<organism evidence="1 2">
    <name type="scientific">Aspergillus arachidicola</name>
    <dbReference type="NCBI Taxonomy" id="656916"/>
    <lineage>
        <taxon>Eukaryota</taxon>
        <taxon>Fungi</taxon>
        <taxon>Dikarya</taxon>
        <taxon>Ascomycota</taxon>
        <taxon>Pezizomycotina</taxon>
        <taxon>Eurotiomycetes</taxon>
        <taxon>Eurotiomycetidae</taxon>
        <taxon>Eurotiales</taxon>
        <taxon>Aspergillaceae</taxon>
        <taxon>Aspergillus</taxon>
        <taxon>Aspergillus subgen. Circumdati</taxon>
    </lineage>
</organism>
<evidence type="ECO:0000313" key="1">
    <source>
        <dbReference type="EMBL" id="PIG83385.1"/>
    </source>
</evidence>
<dbReference type="InterPro" id="IPR052820">
    <property type="entry name" value="PhiA_domain"/>
</dbReference>
<comment type="caution">
    <text evidence="1">The sequence shown here is derived from an EMBL/GenBank/DDBJ whole genome shotgun (WGS) entry which is preliminary data.</text>
</comment>
<feature type="non-terminal residue" evidence="1">
    <location>
        <position position="1"/>
    </location>
</feature>
<reference evidence="1 2" key="1">
    <citation type="submission" date="2017-05" db="EMBL/GenBank/DDBJ databases">
        <title>Genome sequence for an aflatoxigenic pathogen of Argentinian peanut, Aspergillus arachidicola.</title>
        <authorList>
            <person name="Moore G."/>
            <person name="Beltz S.B."/>
            <person name="Mack B.M."/>
        </authorList>
    </citation>
    <scope>NUCLEOTIDE SEQUENCE [LARGE SCALE GENOMIC DNA]</scope>
    <source>
        <strain evidence="1 2">CBS 117610</strain>
    </source>
</reference>
<dbReference type="AlphaFoldDB" id="A0A2G7FSX8"/>
<dbReference type="Proteomes" id="UP000231358">
    <property type="component" value="Unassembled WGS sequence"/>
</dbReference>
<protein>
    <submittedName>
        <fullName evidence="1">IgE-binding protein</fullName>
    </submittedName>
</protein>
<accession>A0A2G7FSX8</accession>
<gene>
    <name evidence="1" type="ORF">AARAC_001069</name>
</gene>
<dbReference type="STRING" id="656916.A0A2G7FSX8"/>